<evidence type="ECO:0000313" key="7">
    <source>
        <dbReference type="Proteomes" id="UP000611723"/>
    </source>
</evidence>
<organism evidence="6 7">
    <name type="scientific">Marivirga aurantiaca</name>
    <dbReference type="NCBI Taxonomy" id="2802615"/>
    <lineage>
        <taxon>Bacteria</taxon>
        <taxon>Pseudomonadati</taxon>
        <taxon>Bacteroidota</taxon>
        <taxon>Cytophagia</taxon>
        <taxon>Cytophagales</taxon>
        <taxon>Marivirgaceae</taxon>
        <taxon>Marivirga</taxon>
    </lineage>
</organism>
<evidence type="ECO:0000256" key="5">
    <source>
        <dbReference type="HAMAP-Rule" id="MF_00374"/>
    </source>
</evidence>
<dbReference type="GO" id="GO:0003735">
    <property type="term" value="F:structural constituent of ribosome"/>
    <property type="evidence" value="ECO:0007669"/>
    <property type="project" value="InterPro"/>
</dbReference>
<comment type="similarity">
    <text evidence="1 5">Belongs to the universal ribosomal protein uL29 family.</text>
</comment>
<dbReference type="EMBL" id="JAEQBW010000015">
    <property type="protein sequence ID" value="MBK6267221.1"/>
    <property type="molecule type" value="Genomic_DNA"/>
</dbReference>
<gene>
    <name evidence="5 6" type="primary">rpmC</name>
    <name evidence="6" type="ORF">JKA74_19425</name>
</gene>
<evidence type="ECO:0000313" key="6">
    <source>
        <dbReference type="EMBL" id="MBK6267221.1"/>
    </source>
</evidence>
<dbReference type="GO" id="GO:0006412">
    <property type="term" value="P:translation"/>
    <property type="evidence" value="ECO:0007669"/>
    <property type="project" value="UniProtKB-UniRule"/>
</dbReference>
<keyword evidence="2 5" id="KW-0689">Ribosomal protein</keyword>
<keyword evidence="3 5" id="KW-0687">Ribonucleoprotein</keyword>
<evidence type="ECO:0000256" key="2">
    <source>
        <dbReference type="ARBA" id="ARBA00022980"/>
    </source>
</evidence>
<dbReference type="HAMAP" id="MF_00374">
    <property type="entry name" value="Ribosomal_uL29"/>
    <property type="match status" value="1"/>
</dbReference>
<accession>A0A935CBB6</accession>
<dbReference type="InterPro" id="IPR018254">
    <property type="entry name" value="Ribosomal_uL29_CS"/>
</dbReference>
<dbReference type="GO" id="GO:1990904">
    <property type="term" value="C:ribonucleoprotein complex"/>
    <property type="evidence" value="ECO:0007669"/>
    <property type="project" value="UniProtKB-KW"/>
</dbReference>
<dbReference type="Proteomes" id="UP000611723">
    <property type="component" value="Unassembled WGS sequence"/>
</dbReference>
<dbReference type="AlphaFoldDB" id="A0A935CBB6"/>
<dbReference type="SUPFAM" id="SSF46561">
    <property type="entry name" value="Ribosomal protein L29 (L29p)"/>
    <property type="match status" value="1"/>
</dbReference>
<dbReference type="InterPro" id="IPR036049">
    <property type="entry name" value="Ribosomal_uL29_sf"/>
</dbReference>
<evidence type="ECO:0000256" key="1">
    <source>
        <dbReference type="ARBA" id="ARBA00009254"/>
    </source>
</evidence>
<dbReference type="InterPro" id="IPR001854">
    <property type="entry name" value="Ribosomal_uL29"/>
</dbReference>
<dbReference type="GO" id="GO:0005840">
    <property type="term" value="C:ribosome"/>
    <property type="evidence" value="ECO:0007669"/>
    <property type="project" value="UniProtKB-KW"/>
</dbReference>
<protein>
    <recommendedName>
        <fullName evidence="4 5">Large ribosomal subunit protein uL29</fullName>
    </recommendedName>
</protein>
<proteinExistence type="inferred from homology"/>
<dbReference type="Pfam" id="PF00831">
    <property type="entry name" value="Ribosomal_L29"/>
    <property type="match status" value="1"/>
</dbReference>
<dbReference type="CDD" id="cd00427">
    <property type="entry name" value="Ribosomal_L29_HIP"/>
    <property type="match status" value="1"/>
</dbReference>
<evidence type="ECO:0000256" key="4">
    <source>
        <dbReference type="ARBA" id="ARBA00035204"/>
    </source>
</evidence>
<evidence type="ECO:0000256" key="3">
    <source>
        <dbReference type="ARBA" id="ARBA00023274"/>
    </source>
</evidence>
<keyword evidence="7" id="KW-1185">Reference proteome</keyword>
<dbReference type="Gene3D" id="1.10.287.310">
    <property type="match status" value="1"/>
</dbReference>
<dbReference type="PROSITE" id="PS00579">
    <property type="entry name" value="RIBOSOMAL_L29"/>
    <property type="match status" value="1"/>
</dbReference>
<comment type="caution">
    <text evidence="6">The sequence shown here is derived from an EMBL/GenBank/DDBJ whole genome shotgun (WGS) entry which is preliminary data.</text>
</comment>
<name>A0A935CBB6_9BACT</name>
<dbReference type="RefSeq" id="WP_201432909.1">
    <property type="nucleotide sequence ID" value="NZ_JAEQBW010000015.1"/>
</dbReference>
<sequence length="64" mass="7491">MKNSDIKKLSIDELKENINNEAQKLQKFQFAHAISPIENPMQIRVTRKTIARLETELRVKELAK</sequence>
<dbReference type="NCBIfam" id="TIGR00012">
    <property type="entry name" value="L29"/>
    <property type="match status" value="1"/>
</dbReference>
<reference evidence="6" key="1">
    <citation type="submission" date="2021-01" db="EMBL/GenBank/DDBJ databases">
        <title>Marivirga aurantiaca sp. nov., isolated from intertidal surface sediments.</title>
        <authorList>
            <person name="Zhang M."/>
        </authorList>
    </citation>
    <scope>NUCLEOTIDE SEQUENCE</scope>
    <source>
        <strain evidence="6">S37H4</strain>
    </source>
</reference>